<evidence type="ECO:0000259" key="5">
    <source>
        <dbReference type="Pfam" id="PF00905"/>
    </source>
</evidence>
<keyword evidence="9" id="KW-1185">Reference proteome</keyword>
<dbReference type="Proteomes" id="UP001144280">
    <property type="component" value="Unassembled WGS sequence"/>
</dbReference>
<dbReference type="InterPro" id="IPR005311">
    <property type="entry name" value="PBP_dimer"/>
</dbReference>
<evidence type="ECO:0000256" key="1">
    <source>
        <dbReference type="ARBA" id="ARBA00004370"/>
    </source>
</evidence>
<protein>
    <submittedName>
        <fullName evidence="8">Cell division protein FtsI</fullName>
    </submittedName>
</protein>
<dbReference type="GO" id="GO:0051301">
    <property type="term" value="P:cell division"/>
    <property type="evidence" value="ECO:0007669"/>
    <property type="project" value="UniProtKB-KW"/>
</dbReference>
<keyword evidence="4" id="KW-0732">Signal</keyword>
<feature type="domain" description="NTF2-like N-terminal transpeptidase" evidence="7">
    <location>
        <begin position="25"/>
        <end position="138"/>
    </location>
</feature>
<dbReference type="EMBL" id="BSDI01000080">
    <property type="protein sequence ID" value="GLI03263.1"/>
    <property type="molecule type" value="Genomic_DNA"/>
</dbReference>
<dbReference type="InterPro" id="IPR036138">
    <property type="entry name" value="PBP_dimer_sf"/>
</dbReference>
<evidence type="ECO:0000256" key="3">
    <source>
        <dbReference type="ARBA" id="ARBA00023136"/>
    </source>
</evidence>
<dbReference type="InterPro" id="IPR007887">
    <property type="entry name" value="MecA_N"/>
</dbReference>
<feature type="domain" description="Penicillin-binding protein dimerisation" evidence="6">
    <location>
        <begin position="147"/>
        <end position="309"/>
    </location>
</feature>
<accession>A0ABQ5R9K7</accession>
<gene>
    <name evidence="8" type="ORF">Pa4123_85410</name>
</gene>
<dbReference type="Gene3D" id="3.90.1310.10">
    <property type="entry name" value="Penicillin-binding protein 2a (Domain 2)"/>
    <property type="match status" value="1"/>
</dbReference>
<comment type="subcellular location">
    <subcellularLocation>
        <location evidence="1">Membrane</location>
    </subcellularLocation>
</comment>
<dbReference type="Pfam" id="PF00905">
    <property type="entry name" value="Transpeptidase"/>
    <property type="match status" value="1"/>
</dbReference>
<evidence type="ECO:0000259" key="6">
    <source>
        <dbReference type="Pfam" id="PF03717"/>
    </source>
</evidence>
<dbReference type="PANTHER" id="PTHR30627">
    <property type="entry name" value="PEPTIDOGLYCAN D,D-TRANSPEPTIDASE"/>
    <property type="match status" value="1"/>
</dbReference>
<dbReference type="SUPFAM" id="SSF56601">
    <property type="entry name" value="beta-lactamase/transpeptidase-like"/>
    <property type="match status" value="1"/>
</dbReference>
<comment type="similarity">
    <text evidence="2">Belongs to the transpeptidase family.</text>
</comment>
<dbReference type="Pfam" id="PF05223">
    <property type="entry name" value="MecA_N"/>
    <property type="match status" value="1"/>
</dbReference>
<keyword evidence="3" id="KW-0472">Membrane</keyword>
<dbReference type="InterPro" id="IPR001460">
    <property type="entry name" value="PCN-bd_Tpept"/>
</dbReference>
<organism evidence="8 9">
    <name type="scientific">Phytohabitans aurantiacus</name>
    <dbReference type="NCBI Taxonomy" id="3016789"/>
    <lineage>
        <taxon>Bacteria</taxon>
        <taxon>Bacillati</taxon>
        <taxon>Actinomycetota</taxon>
        <taxon>Actinomycetes</taxon>
        <taxon>Micromonosporales</taxon>
        <taxon>Micromonosporaceae</taxon>
    </lineage>
</organism>
<evidence type="ECO:0000313" key="8">
    <source>
        <dbReference type="EMBL" id="GLI03263.1"/>
    </source>
</evidence>
<comment type="caution">
    <text evidence="8">The sequence shown here is derived from an EMBL/GenBank/DDBJ whole genome shotgun (WGS) entry which is preliminary data.</text>
</comment>
<feature type="chain" id="PRO_5046573472" evidence="4">
    <location>
        <begin position="19"/>
        <end position="635"/>
    </location>
</feature>
<dbReference type="RefSeq" id="WP_281905316.1">
    <property type="nucleotide sequence ID" value="NZ_BSDI01000080.1"/>
</dbReference>
<evidence type="ECO:0000259" key="7">
    <source>
        <dbReference type="Pfam" id="PF05223"/>
    </source>
</evidence>
<evidence type="ECO:0000256" key="2">
    <source>
        <dbReference type="ARBA" id="ARBA00007171"/>
    </source>
</evidence>
<dbReference type="InterPro" id="IPR050515">
    <property type="entry name" value="Beta-lactam/transpept"/>
</dbReference>
<dbReference type="PANTHER" id="PTHR30627:SF24">
    <property type="entry name" value="PENICILLIN-BINDING PROTEIN 4B"/>
    <property type="match status" value="1"/>
</dbReference>
<name>A0ABQ5R9K7_9ACTN</name>
<dbReference type="Pfam" id="PF03717">
    <property type="entry name" value="PBP_dimer"/>
    <property type="match status" value="1"/>
</dbReference>
<dbReference type="SUPFAM" id="SSF56519">
    <property type="entry name" value="Penicillin binding protein dimerisation domain"/>
    <property type="match status" value="1"/>
</dbReference>
<evidence type="ECO:0000256" key="4">
    <source>
        <dbReference type="SAM" id="SignalP"/>
    </source>
</evidence>
<dbReference type="InterPro" id="IPR012338">
    <property type="entry name" value="Beta-lactam/transpept-like"/>
</dbReference>
<keyword evidence="8" id="KW-0131">Cell cycle</keyword>
<dbReference type="Gene3D" id="3.40.710.10">
    <property type="entry name" value="DD-peptidase/beta-lactamase superfamily"/>
    <property type="match status" value="1"/>
</dbReference>
<proteinExistence type="inferred from homology"/>
<keyword evidence="8" id="KW-0132">Cell division</keyword>
<sequence length="635" mass="66369">MRVTGIACVVLAAGTLAACSGGDGPDKTVDAFLTGWQSGQLSKVGFVDPTGQKVPATTVAEQIKSLSGELGETPPALKREGDPKVTEDIATSTVTVDWTLPGGTHWTYPTTLRLRQGKDDAWQVIWEPKIVQEKLSAGDALATRRLAADRGEIVDAGGQPIVQKKPVVVVGVEPQRVTQIDALVKDMDRLFKSVKTEVDLADLPGIVAKAQPNAFVDVVSLRQEVFAQIEQSLRDLPGTVFREEQRYLAPSREFARALLGTVDPVLKEDMDKNPGKFVIGDLIGHGGLQGRYDEKLRGTTGQAVVVTRKNPQSEGPAETVAEVFRSEPKPGAPLKVTLDRKVQNAADAALKGNPRNTAIVALKISDGSILAVANGPGASGNNLAFNASVPPGSTFKMVSALGLLDAGAVSLNGTVDCPKTLNVPGRPPIKNAHDMVLGKVPFRVDFAKSCNTAFASLAPKLGDDGLGNAGRSLGLEGKWDLGIDAFTGKVSAGGSEGERAAAAFGQGTTVVSPLAMASATAAVARGQWQQPKLLLDPAPASTAPAGPQLKASSVTPLRQMMREVVTAGHGAALKDVPGGPVHGKTGTAEYDNNPAHTHAWFVGWQGDIAFAVFVENGGDSTATSVPLTEKFLRAL</sequence>
<feature type="domain" description="Penicillin-binding protein transpeptidase" evidence="5">
    <location>
        <begin position="358"/>
        <end position="625"/>
    </location>
</feature>
<feature type="signal peptide" evidence="4">
    <location>
        <begin position="1"/>
        <end position="18"/>
    </location>
</feature>
<evidence type="ECO:0000313" key="9">
    <source>
        <dbReference type="Proteomes" id="UP001144280"/>
    </source>
</evidence>
<reference evidence="8" key="1">
    <citation type="submission" date="2022-12" db="EMBL/GenBank/DDBJ databases">
        <title>New Phytohabitans aurantiacus sp. RD004123 nov., an actinomycete isolated from soil.</title>
        <authorList>
            <person name="Triningsih D.W."/>
            <person name="Harunari E."/>
            <person name="Igarashi Y."/>
        </authorList>
    </citation>
    <scope>NUCLEOTIDE SEQUENCE</scope>
    <source>
        <strain evidence="8">RD004123</strain>
    </source>
</reference>
<dbReference type="PROSITE" id="PS51257">
    <property type="entry name" value="PROKAR_LIPOPROTEIN"/>
    <property type="match status" value="1"/>
</dbReference>